<proteinExistence type="predicted"/>
<protein>
    <recommendedName>
        <fullName evidence="4">YD repeat-containing protein</fullName>
    </recommendedName>
</protein>
<dbReference type="PROSITE" id="PS51257">
    <property type="entry name" value="PROKAR_LIPOPROTEIN"/>
    <property type="match status" value="1"/>
</dbReference>
<name>A0A3M0AFM5_9FLAO</name>
<keyword evidence="1" id="KW-0732">Signal</keyword>
<dbReference type="EMBL" id="REFH01000007">
    <property type="protein sequence ID" value="RMA78022.1"/>
    <property type="molecule type" value="Genomic_DNA"/>
</dbReference>
<dbReference type="AlphaFoldDB" id="A0A3M0AFM5"/>
<comment type="caution">
    <text evidence="2">The sequence shown here is derived from an EMBL/GenBank/DDBJ whole genome shotgun (WGS) entry which is preliminary data.</text>
</comment>
<evidence type="ECO:0000256" key="1">
    <source>
        <dbReference type="SAM" id="SignalP"/>
    </source>
</evidence>
<accession>A0A3M0AFM5</accession>
<feature type="chain" id="PRO_5018324498" description="YD repeat-containing protein" evidence="1">
    <location>
        <begin position="26"/>
        <end position="256"/>
    </location>
</feature>
<reference evidence="2 3" key="1">
    <citation type="submission" date="2018-10" db="EMBL/GenBank/DDBJ databases">
        <title>Genomic Encyclopedia of Archaeal and Bacterial Type Strains, Phase II (KMG-II): from individual species to whole genera.</title>
        <authorList>
            <person name="Goeker M."/>
        </authorList>
    </citation>
    <scope>NUCLEOTIDE SEQUENCE [LARGE SCALE GENOMIC DNA]</scope>
    <source>
        <strain evidence="2 3">DSM 19727</strain>
    </source>
</reference>
<dbReference type="OrthoDB" id="1330101at2"/>
<evidence type="ECO:0000313" key="2">
    <source>
        <dbReference type="EMBL" id="RMA78022.1"/>
    </source>
</evidence>
<evidence type="ECO:0000313" key="3">
    <source>
        <dbReference type="Proteomes" id="UP000280368"/>
    </source>
</evidence>
<feature type="signal peptide" evidence="1">
    <location>
        <begin position="1"/>
        <end position="25"/>
    </location>
</feature>
<evidence type="ECO:0008006" key="4">
    <source>
        <dbReference type="Google" id="ProtNLM"/>
    </source>
</evidence>
<organism evidence="2 3">
    <name type="scientific">Flavobacterium weaverense</name>
    <dbReference type="NCBI Taxonomy" id="271156"/>
    <lineage>
        <taxon>Bacteria</taxon>
        <taxon>Pseudomonadati</taxon>
        <taxon>Bacteroidota</taxon>
        <taxon>Flavobacteriia</taxon>
        <taxon>Flavobacteriales</taxon>
        <taxon>Flavobacteriaceae</taxon>
        <taxon>Flavobacterium</taxon>
    </lineage>
</organism>
<dbReference type="Proteomes" id="UP000280368">
    <property type="component" value="Unassembled WGS sequence"/>
</dbReference>
<sequence>MKKIKSIYIVLSICIFAFYSCSTDADDNLRLLKKTISTSKNGEVITKQFSYNGTEIESTDDNASHVDFTYTDGLISKKVTLNKVTNVSETLEYTYDAGKLVSATSLKKYLINYTHNADRTVSYEKLTVSSDDKLVKEYHGILYFQNENLVKDERVLDDTAEGTVSKYTLEFEFDSKNNPFFQIKGFNKLLDNSQLISESNCLVITEASSLAKGDKIISSAKFHQSNFIYDSSNYPKEQISQTSIFNTSFVKIDYFY</sequence>
<keyword evidence="3" id="KW-1185">Reference proteome</keyword>
<dbReference type="RefSeq" id="WP_121924144.1">
    <property type="nucleotide sequence ID" value="NZ_CBCSGA010000002.1"/>
</dbReference>
<gene>
    <name evidence="2" type="ORF">BC961_0387</name>
</gene>